<feature type="active site" evidence="5">
    <location>
        <position position="20"/>
    </location>
</feature>
<evidence type="ECO:0000313" key="12">
    <source>
        <dbReference type="Proteomes" id="UP000076871"/>
    </source>
</evidence>
<sequence length="177" mass="19589">MPYLSFKFTVRGRVQGVYFRAFSKGVAHDVGVVGWVANDTNGQVVGEAQGGESAIDRFKRALYTGPPYARVDAVDIADERVIDELEYNAFESSKMARKPQLSIYDYLHRGVVYSLLGLTIWGVVTMGLVHRNTMQKGKEALALKEASVQQEQEQEDEENEIALAQAAQSVLTRGSKS</sequence>
<comment type="catalytic activity">
    <reaction evidence="4 5 6">
        <text>an acyl phosphate + H2O = a carboxylate + phosphate + H(+)</text>
        <dbReference type="Rhea" id="RHEA:14965"/>
        <dbReference type="ChEBI" id="CHEBI:15377"/>
        <dbReference type="ChEBI" id="CHEBI:15378"/>
        <dbReference type="ChEBI" id="CHEBI:29067"/>
        <dbReference type="ChEBI" id="CHEBI:43474"/>
        <dbReference type="ChEBI" id="CHEBI:59918"/>
        <dbReference type="EC" id="3.6.1.7"/>
    </reaction>
</comment>
<feature type="coiled-coil region" evidence="8">
    <location>
        <begin position="140"/>
        <end position="167"/>
    </location>
</feature>
<evidence type="ECO:0000256" key="6">
    <source>
        <dbReference type="RuleBase" id="RU000553"/>
    </source>
</evidence>
<keyword evidence="9" id="KW-0472">Membrane</keyword>
<dbReference type="GeneID" id="63822845"/>
<dbReference type="InterPro" id="IPR017968">
    <property type="entry name" value="Acylphosphatase_CS"/>
</dbReference>
<evidence type="ECO:0000313" key="11">
    <source>
        <dbReference type="EMBL" id="KZT03927.1"/>
    </source>
</evidence>
<dbReference type="Pfam" id="PF00708">
    <property type="entry name" value="Acylphosphatase"/>
    <property type="match status" value="1"/>
</dbReference>
<keyword evidence="3 5" id="KW-0378">Hydrolase</keyword>
<accession>A0A165D136</accession>
<dbReference type="PANTHER" id="PTHR10029:SF3">
    <property type="entry name" value="ACYLPHOSPHATASE-RELATED"/>
    <property type="match status" value="1"/>
</dbReference>
<evidence type="ECO:0000256" key="3">
    <source>
        <dbReference type="ARBA" id="ARBA00022801"/>
    </source>
</evidence>
<evidence type="ECO:0000256" key="1">
    <source>
        <dbReference type="ARBA" id="ARBA00005614"/>
    </source>
</evidence>
<dbReference type="InParanoid" id="A0A165D136"/>
<dbReference type="PROSITE" id="PS00150">
    <property type="entry name" value="ACYLPHOSPHATASE_1"/>
    <property type="match status" value="1"/>
</dbReference>
<dbReference type="PANTHER" id="PTHR10029">
    <property type="entry name" value="ACYLPHOSPHATASE"/>
    <property type="match status" value="1"/>
</dbReference>
<dbReference type="RefSeq" id="XP_040761667.1">
    <property type="nucleotide sequence ID" value="XM_040905816.1"/>
</dbReference>
<dbReference type="InterPro" id="IPR020456">
    <property type="entry name" value="Acylphosphatase"/>
</dbReference>
<dbReference type="GO" id="GO:0003998">
    <property type="term" value="F:acylphosphatase activity"/>
    <property type="evidence" value="ECO:0007669"/>
    <property type="project" value="UniProtKB-EC"/>
</dbReference>
<proteinExistence type="inferred from homology"/>
<evidence type="ECO:0000256" key="9">
    <source>
        <dbReference type="SAM" id="Phobius"/>
    </source>
</evidence>
<dbReference type="STRING" id="1314785.A0A165D136"/>
<evidence type="ECO:0000256" key="7">
    <source>
        <dbReference type="RuleBase" id="RU004168"/>
    </source>
</evidence>
<keyword evidence="9" id="KW-0812">Transmembrane</keyword>
<dbReference type="PROSITE" id="PS51160">
    <property type="entry name" value="ACYLPHOSPHATASE_3"/>
    <property type="match status" value="1"/>
</dbReference>
<dbReference type="OrthoDB" id="7961613at2759"/>
<organism evidence="11 12">
    <name type="scientific">Laetiporus sulphureus 93-53</name>
    <dbReference type="NCBI Taxonomy" id="1314785"/>
    <lineage>
        <taxon>Eukaryota</taxon>
        <taxon>Fungi</taxon>
        <taxon>Dikarya</taxon>
        <taxon>Basidiomycota</taxon>
        <taxon>Agaricomycotina</taxon>
        <taxon>Agaricomycetes</taxon>
        <taxon>Polyporales</taxon>
        <taxon>Laetiporus</taxon>
    </lineage>
</organism>
<comment type="similarity">
    <text evidence="1 7">Belongs to the acylphosphatase family.</text>
</comment>
<dbReference type="SUPFAM" id="SSF54975">
    <property type="entry name" value="Acylphosphatase/BLUF domain-like"/>
    <property type="match status" value="1"/>
</dbReference>
<feature type="transmembrane region" description="Helical" evidence="9">
    <location>
        <begin position="111"/>
        <end position="129"/>
    </location>
</feature>
<dbReference type="PROSITE" id="PS00151">
    <property type="entry name" value="ACYLPHOSPHATASE_2"/>
    <property type="match status" value="1"/>
</dbReference>
<keyword evidence="12" id="KW-1185">Reference proteome</keyword>
<dbReference type="Gene3D" id="3.30.70.100">
    <property type="match status" value="1"/>
</dbReference>
<dbReference type="AlphaFoldDB" id="A0A165D136"/>
<evidence type="ECO:0000256" key="8">
    <source>
        <dbReference type="SAM" id="Coils"/>
    </source>
</evidence>
<gene>
    <name evidence="11" type="ORF">LAESUDRAFT_683118</name>
</gene>
<evidence type="ECO:0000256" key="4">
    <source>
        <dbReference type="ARBA" id="ARBA00047645"/>
    </source>
</evidence>
<feature type="active site" evidence="5">
    <location>
        <position position="38"/>
    </location>
</feature>
<protein>
    <recommendedName>
        <fullName evidence="2 5">Acylphosphatase</fullName>
        <ecNumber evidence="2 5">3.6.1.7</ecNumber>
    </recommendedName>
</protein>
<dbReference type="EC" id="3.6.1.7" evidence="2 5"/>
<keyword evidence="9" id="KW-1133">Transmembrane helix</keyword>
<dbReference type="Proteomes" id="UP000076871">
    <property type="component" value="Unassembled WGS sequence"/>
</dbReference>
<name>A0A165D136_9APHY</name>
<reference evidence="11 12" key="1">
    <citation type="journal article" date="2016" name="Mol. Biol. Evol.">
        <title>Comparative Genomics of Early-Diverging Mushroom-Forming Fungi Provides Insights into the Origins of Lignocellulose Decay Capabilities.</title>
        <authorList>
            <person name="Nagy L.G."/>
            <person name="Riley R."/>
            <person name="Tritt A."/>
            <person name="Adam C."/>
            <person name="Daum C."/>
            <person name="Floudas D."/>
            <person name="Sun H."/>
            <person name="Yadav J.S."/>
            <person name="Pangilinan J."/>
            <person name="Larsson K.H."/>
            <person name="Matsuura K."/>
            <person name="Barry K."/>
            <person name="Labutti K."/>
            <person name="Kuo R."/>
            <person name="Ohm R.A."/>
            <person name="Bhattacharya S.S."/>
            <person name="Shirouzu T."/>
            <person name="Yoshinaga Y."/>
            <person name="Martin F.M."/>
            <person name="Grigoriev I.V."/>
            <person name="Hibbett D.S."/>
        </authorList>
    </citation>
    <scope>NUCLEOTIDE SEQUENCE [LARGE SCALE GENOMIC DNA]</scope>
    <source>
        <strain evidence="11 12">93-53</strain>
    </source>
</reference>
<evidence type="ECO:0000256" key="2">
    <source>
        <dbReference type="ARBA" id="ARBA00012150"/>
    </source>
</evidence>
<feature type="domain" description="Acylphosphatase-like" evidence="10">
    <location>
        <begin position="5"/>
        <end position="94"/>
    </location>
</feature>
<dbReference type="EMBL" id="KV427640">
    <property type="protein sequence ID" value="KZT03927.1"/>
    <property type="molecule type" value="Genomic_DNA"/>
</dbReference>
<keyword evidence="8" id="KW-0175">Coiled coil</keyword>
<dbReference type="InterPro" id="IPR036046">
    <property type="entry name" value="Acylphosphatase-like_dom_sf"/>
</dbReference>
<evidence type="ECO:0000259" key="10">
    <source>
        <dbReference type="PROSITE" id="PS51160"/>
    </source>
</evidence>
<evidence type="ECO:0000256" key="5">
    <source>
        <dbReference type="PROSITE-ProRule" id="PRU00520"/>
    </source>
</evidence>
<dbReference type="PRINTS" id="PR00112">
    <property type="entry name" value="ACYLPHPHTASE"/>
</dbReference>
<dbReference type="InterPro" id="IPR001792">
    <property type="entry name" value="Acylphosphatase-like_dom"/>
</dbReference>